<evidence type="ECO:0000256" key="7">
    <source>
        <dbReference type="ARBA" id="ARBA00022490"/>
    </source>
</evidence>
<evidence type="ECO:0000256" key="17">
    <source>
        <dbReference type="PIRSR" id="PIRSR007828-2"/>
    </source>
</evidence>
<dbReference type="GO" id="GO:0008235">
    <property type="term" value="F:metalloexopeptidase activity"/>
    <property type="evidence" value="ECO:0007669"/>
    <property type="project" value="InterPro"/>
</dbReference>
<evidence type="ECO:0000256" key="2">
    <source>
        <dbReference type="ARBA" id="ARBA00004496"/>
    </source>
</evidence>
<dbReference type="RefSeq" id="XP_064850141.1">
    <property type="nucleotide sequence ID" value="XM_064994069.1"/>
</dbReference>
<comment type="caution">
    <text evidence="18">The sequence shown here is derived from an EMBL/GenBank/DDBJ whole genome shotgun (WGS) entry which is preliminary data.</text>
</comment>
<name>A0AAV5QEH5_9ASCO</name>
<evidence type="ECO:0000256" key="9">
    <source>
        <dbReference type="ARBA" id="ARBA00022723"/>
    </source>
</evidence>
<keyword evidence="12 15" id="KW-0482">Metalloprotease</keyword>
<evidence type="ECO:0000256" key="8">
    <source>
        <dbReference type="ARBA" id="ARBA00022670"/>
    </source>
</evidence>
<reference evidence="18 19" key="1">
    <citation type="journal article" date="2023" name="Elife">
        <title>Identification of key yeast species and microbe-microbe interactions impacting larval growth of Drosophila in the wild.</title>
        <authorList>
            <person name="Mure A."/>
            <person name="Sugiura Y."/>
            <person name="Maeda R."/>
            <person name="Honda K."/>
            <person name="Sakurai N."/>
            <person name="Takahashi Y."/>
            <person name="Watada M."/>
            <person name="Katoh T."/>
            <person name="Gotoh A."/>
            <person name="Gotoh Y."/>
            <person name="Taniguchi I."/>
            <person name="Nakamura K."/>
            <person name="Hayashi T."/>
            <person name="Katayama T."/>
            <person name="Uemura T."/>
            <person name="Hattori Y."/>
        </authorList>
    </citation>
    <scope>NUCLEOTIDE SEQUENCE [LARGE SCALE GENOMIC DNA]</scope>
    <source>
        <strain evidence="18 19">SC-9</strain>
    </source>
</reference>
<dbReference type="InterPro" id="IPR005317">
    <property type="entry name" value="Dipeptidyl-peptase3"/>
</dbReference>
<comment type="subcellular location">
    <subcellularLocation>
        <location evidence="2">Cytoplasm</location>
    </subcellularLocation>
</comment>
<evidence type="ECO:0000256" key="10">
    <source>
        <dbReference type="ARBA" id="ARBA00022801"/>
    </source>
</evidence>
<evidence type="ECO:0000256" key="12">
    <source>
        <dbReference type="ARBA" id="ARBA00023049"/>
    </source>
</evidence>
<feature type="active site" evidence="16">
    <location>
        <position position="458"/>
    </location>
</feature>
<keyword evidence="6 15" id="KW-0031">Aminopeptidase</keyword>
<sequence length="709" mass="80157">MRSFIKPVSSIVYRRKMSSQFFADHKPPICSLNAKHHFENLTEKEQKYAYYLHKASHLGSRAVLKSVSNESNSIFDLILEFHKSIGGDYSALKSEFGDDQVEGYLEYASQFLGNLGNFKSFGDVKFIPSIDESVFTKIIKSSNDDKIISLYNGISAKIFSTNENDILLGLNKDQSHINSSYYVGAPFTDNEIKTVNRVLTTHKIFPENTRVEKISSSEFNLLIASGENSNTVPDEYPAKPIEFQIDGKNATLAMKFGDHSEQFAKIAENFEKAKAVAANETQVAMLDAYAKSFRTGSLESHRESQKKWVKDIGPKVESNIGFIETYRDPYGIRGEWEGLVSTVNQERTEKFGNLVNNAEKFIKTLPWDKAFEKDTFTPPDFTSLEVITFAGSGIPAGINIPNYDDIRINIGFKNVSLGNILNAKDSSNKPVTFIEEKLNELFKSTQGEAFEVQVGIHELLGHGSGKLLMQETDERYNFDSLNPPLGLDDKPVKTFYKKNTTWGSVFGQLAGPYEECRAESVAMYLITNRELLSIFGITDKKRQDEIIHIGYLLMARAGLVGLEFWDPNTKKWGQPHMQARFSILKTFLEAGEDFVKFKYSDKENFSDLRIVLDESKIETVGQPAIGKYLKELHVFKCSADFEGGSKLFLDRSSVPEDIAKFRDVVLSKKLPRKQFVQPNIILKEGNTLEYKEYPLTSEGMIQSFVEREV</sequence>
<comment type="similarity">
    <text evidence="3 15">Belongs to the peptidase M49 family.</text>
</comment>
<proteinExistence type="inferred from homology"/>
<evidence type="ECO:0000313" key="19">
    <source>
        <dbReference type="Proteomes" id="UP001360560"/>
    </source>
</evidence>
<dbReference type="PIRSF" id="PIRSF007828">
    <property type="entry name" value="Dipeptidyl-peptidase_III"/>
    <property type="match status" value="1"/>
</dbReference>
<dbReference type="GO" id="GO:0008239">
    <property type="term" value="F:dipeptidyl-peptidase activity"/>
    <property type="evidence" value="ECO:0007669"/>
    <property type="project" value="UniProtKB-UniRule"/>
</dbReference>
<evidence type="ECO:0000256" key="11">
    <source>
        <dbReference type="ARBA" id="ARBA00022833"/>
    </source>
</evidence>
<dbReference type="PANTHER" id="PTHR23422:SF11">
    <property type="entry name" value="DIPEPTIDYL PEPTIDASE 3"/>
    <property type="match status" value="1"/>
</dbReference>
<dbReference type="FunFam" id="3.30.540.30:FF:000001">
    <property type="entry name" value="Dipeptidyl peptidase 3"/>
    <property type="match status" value="1"/>
</dbReference>
<dbReference type="GeneID" id="90071120"/>
<evidence type="ECO:0000313" key="18">
    <source>
        <dbReference type="EMBL" id="GMM33141.1"/>
    </source>
</evidence>
<evidence type="ECO:0000256" key="1">
    <source>
        <dbReference type="ARBA" id="ARBA00001336"/>
    </source>
</evidence>
<dbReference type="Proteomes" id="UP001360560">
    <property type="component" value="Unassembled WGS sequence"/>
</dbReference>
<dbReference type="GO" id="GO:0006508">
    <property type="term" value="P:proteolysis"/>
    <property type="evidence" value="ECO:0007669"/>
    <property type="project" value="UniProtKB-KW"/>
</dbReference>
<dbReference type="Pfam" id="PF03571">
    <property type="entry name" value="Peptidase_M49"/>
    <property type="match status" value="1"/>
</dbReference>
<accession>A0AAV5QEH5</accession>
<dbReference type="GO" id="GO:0005737">
    <property type="term" value="C:cytoplasm"/>
    <property type="evidence" value="ECO:0007669"/>
    <property type="project" value="UniProtKB-SubCell"/>
</dbReference>
<dbReference type="EC" id="3.4.14.4" evidence="4 15"/>
<evidence type="ECO:0000256" key="5">
    <source>
        <dbReference type="ARBA" id="ARBA00014713"/>
    </source>
</evidence>
<evidence type="ECO:0000256" key="14">
    <source>
        <dbReference type="ARBA" id="ARBA00032119"/>
    </source>
</evidence>
<keyword evidence="11 15" id="KW-0862">Zinc</keyword>
<feature type="binding site" evidence="17">
    <location>
        <position position="457"/>
    </location>
    <ligand>
        <name>Zn(2+)</name>
        <dbReference type="ChEBI" id="CHEBI:29105"/>
        <note>catalytic</note>
    </ligand>
</feature>
<keyword evidence="7 15" id="KW-0963">Cytoplasm</keyword>
<feature type="binding site" evidence="17">
    <location>
        <position position="515"/>
    </location>
    <ligand>
        <name>Zn(2+)</name>
        <dbReference type="ChEBI" id="CHEBI:29105"/>
        <note>catalytic</note>
    </ligand>
</feature>
<organism evidence="18 19">
    <name type="scientific">Saccharomycopsis crataegensis</name>
    <dbReference type="NCBI Taxonomy" id="43959"/>
    <lineage>
        <taxon>Eukaryota</taxon>
        <taxon>Fungi</taxon>
        <taxon>Dikarya</taxon>
        <taxon>Ascomycota</taxon>
        <taxon>Saccharomycotina</taxon>
        <taxon>Saccharomycetes</taxon>
        <taxon>Saccharomycopsidaceae</taxon>
        <taxon>Saccharomycopsis</taxon>
    </lineage>
</organism>
<dbReference type="Gene3D" id="3.30.540.30">
    <property type="match status" value="3"/>
</dbReference>
<comment type="catalytic activity">
    <reaction evidence="1 15">
        <text>Release of an N-terminal dipeptide from a peptide comprising four or more residues, with broad specificity. Also acts on dipeptidyl 2-naphthylamides.</text>
        <dbReference type="EC" id="3.4.14.4"/>
    </reaction>
</comment>
<keyword evidence="8 15" id="KW-0645">Protease</keyword>
<dbReference type="FunFam" id="3.30.540.30:FF:000002">
    <property type="entry name" value="Dipeptidyl peptidase 3"/>
    <property type="match status" value="1"/>
</dbReference>
<dbReference type="GO" id="GO:0046872">
    <property type="term" value="F:metal ion binding"/>
    <property type="evidence" value="ECO:0007669"/>
    <property type="project" value="UniProtKB-KW"/>
</dbReference>
<dbReference type="PANTHER" id="PTHR23422">
    <property type="entry name" value="DIPEPTIDYL PEPTIDASE III-RELATED"/>
    <property type="match status" value="1"/>
</dbReference>
<dbReference type="GO" id="GO:0004177">
    <property type="term" value="F:aminopeptidase activity"/>
    <property type="evidence" value="ECO:0007669"/>
    <property type="project" value="UniProtKB-KW"/>
</dbReference>
<dbReference type="InterPro" id="IPR039461">
    <property type="entry name" value="Peptidase_M49"/>
</dbReference>
<dbReference type="EMBL" id="BTFZ01000001">
    <property type="protein sequence ID" value="GMM33141.1"/>
    <property type="molecule type" value="Genomic_DNA"/>
</dbReference>
<evidence type="ECO:0000256" key="6">
    <source>
        <dbReference type="ARBA" id="ARBA00022438"/>
    </source>
</evidence>
<evidence type="ECO:0000256" key="3">
    <source>
        <dbReference type="ARBA" id="ARBA00010200"/>
    </source>
</evidence>
<protein>
    <recommendedName>
        <fullName evidence="5 15">Dipeptidyl peptidase 3</fullName>
        <ecNumber evidence="4 15">3.4.14.4</ecNumber>
    </recommendedName>
    <alternativeName>
        <fullName evidence="13 15">Dipeptidyl aminopeptidase III</fullName>
    </alternativeName>
    <alternativeName>
        <fullName evidence="14 15">Dipeptidyl peptidase III</fullName>
    </alternativeName>
</protein>
<keyword evidence="9 15" id="KW-0479">Metal-binding</keyword>
<keyword evidence="19" id="KW-1185">Reference proteome</keyword>
<evidence type="ECO:0000256" key="16">
    <source>
        <dbReference type="PIRSR" id="PIRSR007828-1"/>
    </source>
</evidence>
<feature type="binding site" evidence="17">
    <location>
        <position position="462"/>
    </location>
    <ligand>
        <name>Zn(2+)</name>
        <dbReference type="ChEBI" id="CHEBI:29105"/>
        <note>catalytic</note>
    </ligand>
</feature>
<evidence type="ECO:0000256" key="13">
    <source>
        <dbReference type="ARBA" id="ARBA00031288"/>
    </source>
</evidence>
<keyword evidence="10 15" id="KW-0378">Hydrolase</keyword>
<evidence type="ECO:0000256" key="15">
    <source>
        <dbReference type="PIRNR" id="PIRNR007828"/>
    </source>
</evidence>
<gene>
    <name evidence="18" type="ORF">DASC09_004660</name>
</gene>
<comment type="cofactor">
    <cofactor evidence="15 17">
        <name>Zn(2+)</name>
        <dbReference type="ChEBI" id="CHEBI:29105"/>
    </cofactor>
    <text evidence="15 17">Binds 1 zinc ion per subunit.</text>
</comment>
<evidence type="ECO:0000256" key="4">
    <source>
        <dbReference type="ARBA" id="ARBA00012063"/>
    </source>
</evidence>
<dbReference type="AlphaFoldDB" id="A0AAV5QEH5"/>